<evidence type="ECO:0000313" key="3">
    <source>
        <dbReference type="Proteomes" id="UP000241566"/>
    </source>
</evidence>
<keyword evidence="1" id="KW-1133">Transmembrane helix</keyword>
<proteinExistence type="predicted"/>
<keyword evidence="1" id="KW-0812">Transmembrane</keyword>
<evidence type="ECO:0000313" key="2">
    <source>
        <dbReference type="EMBL" id="PSV81667.1"/>
    </source>
</evidence>
<name>A0ABX5GF69_PHOLE</name>
<feature type="transmembrane region" description="Helical" evidence="1">
    <location>
        <begin position="126"/>
        <end position="149"/>
    </location>
</feature>
<dbReference type="RefSeq" id="WP_045063585.1">
    <property type="nucleotide sequence ID" value="NZ_CP131601.1"/>
</dbReference>
<sequence length="214" mass="25698">MLANWDWNWSWLSIPLLISFFGWICTFLFKAFDSHRVFKIKRYELIHNCFKDSDLVSTRFIVENTIKSIYKINIKYSQIVQLFENENSLKLFDMYRQSVNFIIFDGNGVKMKKEYTLLYSLRISTYYFLLYLICCISSFVLFYICYYFSYNGLFNNEYLTYNFVWALISMFFGILSIIAAFDLLINPGSVRKAKEFVQLYNDGLTTITPKKYFY</sequence>
<protein>
    <submittedName>
        <fullName evidence="2">Uncharacterized protein</fullName>
    </submittedName>
</protein>
<feature type="transmembrane region" description="Helical" evidence="1">
    <location>
        <begin position="12"/>
        <end position="32"/>
    </location>
</feature>
<reference evidence="2 3" key="1">
    <citation type="submission" date="2018-01" db="EMBL/GenBank/DDBJ databases">
        <title>Whole genome sequencing of Histamine producing bacteria.</title>
        <authorList>
            <person name="Butler K."/>
        </authorList>
    </citation>
    <scope>NUCLEOTIDE SEQUENCE [LARGE SCALE GENOMIC DNA]</scope>
    <source>
        <strain evidence="2 3">ATCC 25521</strain>
    </source>
</reference>
<keyword evidence="1" id="KW-0472">Membrane</keyword>
<gene>
    <name evidence="2" type="ORF">CTM94_11325</name>
</gene>
<feature type="transmembrane region" description="Helical" evidence="1">
    <location>
        <begin position="161"/>
        <end position="185"/>
    </location>
</feature>
<dbReference type="Proteomes" id="UP000241566">
    <property type="component" value="Unassembled WGS sequence"/>
</dbReference>
<comment type="caution">
    <text evidence="2">The sequence shown here is derived from an EMBL/GenBank/DDBJ whole genome shotgun (WGS) entry which is preliminary data.</text>
</comment>
<organism evidence="2 3">
    <name type="scientific">Photobacterium leiognathi</name>
    <dbReference type="NCBI Taxonomy" id="553611"/>
    <lineage>
        <taxon>Bacteria</taxon>
        <taxon>Pseudomonadati</taxon>
        <taxon>Pseudomonadota</taxon>
        <taxon>Gammaproteobacteria</taxon>
        <taxon>Vibrionales</taxon>
        <taxon>Vibrionaceae</taxon>
        <taxon>Photobacterium</taxon>
    </lineage>
</organism>
<dbReference type="EMBL" id="PYOI01000015">
    <property type="protein sequence ID" value="PSV81667.1"/>
    <property type="molecule type" value="Genomic_DNA"/>
</dbReference>
<accession>A0ABX5GF69</accession>
<keyword evidence="3" id="KW-1185">Reference proteome</keyword>
<evidence type="ECO:0000256" key="1">
    <source>
        <dbReference type="SAM" id="Phobius"/>
    </source>
</evidence>